<evidence type="ECO:0000313" key="3">
    <source>
        <dbReference type="Proteomes" id="UP000003704"/>
    </source>
</evidence>
<feature type="chain" id="PRO_5003712915" description="Lipoprotein" evidence="1">
    <location>
        <begin position="26"/>
        <end position="175"/>
    </location>
</feature>
<dbReference type="PATRIC" id="fig|1172194.4.peg.2276"/>
<name>I7ZJV2_9GAMM</name>
<gene>
    <name evidence="2" type="ORF">WQQ_23560</name>
</gene>
<proteinExistence type="predicted"/>
<evidence type="ECO:0000256" key="1">
    <source>
        <dbReference type="SAM" id="SignalP"/>
    </source>
</evidence>
<dbReference type="AlphaFoldDB" id="I7ZJV2"/>
<dbReference type="STRING" id="1172194.WQQ_23560"/>
<accession>I7ZJV2</accession>
<feature type="signal peptide" evidence="1">
    <location>
        <begin position="1"/>
        <end position="25"/>
    </location>
</feature>
<dbReference type="EMBL" id="AKGD01000001">
    <property type="protein sequence ID" value="EIT72219.1"/>
    <property type="molecule type" value="Genomic_DNA"/>
</dbReference>
<dbReference type="NCBIfam" id="NF047637">
    <property type="entry name" value="lipo_CC0125"/>
    <property type="match status" value="1"/>
</dbReference>
<reference evidence="2 3" key="1">
    <citation type="journal article" date="2012" name="J. Bacteriol.">
        <title>Genome Sequence of n-Alkane-Degrading Hydrocarboniphaga effusa Strain AP103T (ATCC BAA-332T).</title>
        <authorList>
            <person name="Chang H.K."/>
            <person name="Zylstra G.J."/>
            <person name="Chae J.C."/>
        </authorList>
    </citation>
    <scope>NUCLEOTIDE SEQUENCE [LARGE SCALE GENOMIC DNA]</scope>
    <source>
        <strain evidence="2 3">AP103</strain>
    </source>
</reference>
<keyword evidence="3" id="KW-1185">Reference proteome</keyword>
<protein>
    <recommendedName>
        <fullName evidence="4">Lipoprotein</fullName>
    </recommendedName>
</protein>
<evidence type="ECO:0008006" key="4">
    <source>
        <dbReference type="Google" id="ProtNLM"/>
    </source>
</evidence>
<dbReference type="RefSeq" id="WP_007185299.1">
    <property type="nucleotide sequence ID" value="NZ_AKGD01000001.1"/>
</dbReference>
<comment type="caution">
    <text evidence="2">The sequence shown here is derived from an EMBL/GenBank/DDBJ whole genome shotgun (WGS) entry which is preliminary data.</text>
</comment>
<organism evidence="2 3">
    <name type="scientific">Hydrocarboniphaga effusa AP103</name>
    <dbReference type="NCBI Taxonomy" id="1172194"/>
    <lineage>
        <taxon>Bacteria</taxon>
        <taxon>Pseudomonadati</taxon>
        <taxon>Pseudomonadota</taxon>
        <taxon>Gammaproteobacteria</taxon>
        <taxon>Nevskiales</taxon>
        <taxon>Nevskiaceae</taxon>
        <taxon>Hydrocarboniphaga</taxon>
    </lineage>
</organism>
<sequence>MSPETLRTPFALLAMSLLLAACATATPYQPQAKSGEGYSEQRLETNRYRIRSVGNSATSRETVENYLMYRAAEITLQNGYDWFAIADRATNVDPQLSGGGSNFGIGIGGSSGNFGSGVSIGLSSLFGGGNKSAYQAQADILVYKNPRTPNLANSFDARELKANLESTIQRPQPKK</sequence>
<dbReference type="Proteomes" id="UP000003704">
    <property type="component" value="Unassembled WGS sequence"/>
</dbReference>
<evidence type="ECO:0000313" key="2">
    <source>
        <dbReference type="EMBL" id="EIT72219.1"/>
    </source>
</evidence>
<dbReference type="PROSITE" id="PS51257">
    <property type="entry name" value="PROKAR_LIPOPROTEIN"/>
    <property type="match status" value="1"/>
</dbReference>
<keyword evidence="1" id="KW-0732">Signal</keyword>